<keyword evidence="2" id="KW-1185">Reference proteome</keyword>
<proteinExistence type="predicted"/>
<dbReference type="EMBL" id="JAAAMI010000001">
    <property type="protein sequence ID" value="NDV42065.1"/>
    <property type="molecule type" value="Genomic_DNA"/>
</dbReference>
<reference evidence="1 2" key="1">
    <citation type="submission" date="2020-01" db="EMBL/GenBank/DDBJ databases">
        <title>Muricauda sediminis sp.nov. 40Bstr401.</title>
        <authorList>
            <person name="Xue Z."/>
            <person name="Zhu S."/>
            <person name="Ren N."/>
            <person name="Chen T."/>
            <person name="Chen X."/>
            <person name="Chen J."/>
            <person name="Yang J."/>
        </authorList>
    </citation>
    <scope>NUCLEOTIDE SEQUENCE [LARGE SCALE GENOMIC DNA]</scope>
    <source>
        <strain evidence="1 2">40Bstr401</strain>
    </source>
</reference>
<comment type="caution">
    <text evidence="1">The sequence shown here is derived from an EMBL/GenBank/DDBJ whole genome shotgun (WGS) entry which is preliminary data.</text>
</comment>
<evidence type="ECO:0000313" key="2">
    <source>
        <dbReference type="Proteomes" id="UP000468707"/>
    </source>
</evidence>
<protein>
    <submittedName>
        <fullName evidence="1">Uncharacterized protein</fullName>
    </submittedName>
</protein>
<evidence type="ECO:0000313" key="1">
    <source>
        <dbReference type="EMBL" id="NDV42065.1"/>
    </source>
</evidence>
<gene>
    <name evidence="1" type="ORF">GTK07_01895</name>
</gene>
<sequence length="394" mass="46983">MQKPSLTVILGAGFSRPAGLPLASDIKKRFDRDQRQNLLRFGSGEWMWKDEKSEIDINNGKMNTDSSVYGYILNEVIKKYKLEHSVFIDYEHFYQWIQDIVRDKRLKEYIYQKAKDSFLQDHPNFMEFVPEYDGDIHPFLYRFKNDSDLSNILEIINYLIADLISIKKPQFLESLSNYEVFVNYLRKFEEVDIFSLNHDLLLENILQYFGSQYSRGFTKEKSEIRFQDNDAPIAVFKNLFDKPVRLYKLHGSIDYYRFEHYVQGDKPYLQYTGNYNYFTTNNYKEKHFAVRVNPENGKLLQETNFNVVPKFITGTNKTEIIKNDLMYTELFNRFELCVSKAENILISGYSYRDKHINKELEKRNDVNVINQNPFNRYPFSCRHSFNIPSLKDLK</sequence>
<dbReference type="AlphaFoldDB" id="A0A6I5KQ96"/>
<organism evidence="1 2">
    <name type="scientific">Flagellimonas sediminis</name>
    <dbReference type="NCBI Taxonomy" id="2696468"/>
    <lineage>
        <taxon>Bacteria</taxon>
        <taxon>Pseudomonadati</taxon>
        <taxon>Bacteroidota</taxon>
        <taxon>Flavobacteriia</taxon>
        <taxon>Flavobacteriales</taxon>
        <taxon>Flavobacteriaceae</taxon>
        <taxon>Flagellimonas</taxon>
    </lineage>
</organism>
<dbReference type="Proteomes" id="UP000468707">
    <property type="component" value="Unassembled WGS sequence"/>
</dbReference>
<dbReference type="RefSeq" id="WP_163632476.1">
    <property type="nucleotide sequence ID" value="NZ_JAAAMI010000001.1"/>
</dbReference>
<dbReference type="Pfam" id="PF13289">
    <property type="entry name" value="SIR2_2"/>
    <property type="match status" value="1"/>
</dbReference>
<accession>A0A6I5KQ96</accession>
<name>A0A6I5KQ96_9FLAO</name>